<keyword evidence="3 6" id="KW-0812">Transmembrane</keyword>
<dbReference type="RefSeq" id="WP_106062554.1">
    <property type="nucleotide sequence ID" value="NZ_PVXO01000007.1"/>
</dbReference>
<feature type="transmembrane region" description="Helical" evidence="6">
    <location>
        <begin position="245"/>
        <end position="273"/>
    </location>
</feature>
<dbReference type="Proteomes" id="UP000239706">
    <property type="component" value="Unassembled WGS sequence"/>
</dbReference>
<gene>
    <name evidence="7" type="ORF">CLLI_03700</name>
</gene>
<protein>
    <submittedName>
        <fullName evidence="7">Pheromone autoinducer 2 transporter</fullName>
    </submittedName>
</protein>
<sequence>MDRFIEKFDKIILFFIIYTLVFLVFFKALNYALPFVLAFIFSLILKKPTELLISKFKIKKGIASLITTLIFFTLIILLLSLGIASLTKEAIQLGKNTQNYLSNNSNNIYNFFQNLNIYYNNLDPSIINAIENTLLSSVSKISNLTMLITSKIVQGVISFLTYIPYLFMVILFTLLSTYFFTKDLTSAKNKFLSHVPTDNPDRMQYIFAQSKKMLVNYALSYLLVISITFIETLLGFSILKVKYAVILSIIAAIFDILPILGIGGIYIPLALIYMFIQKDYFTSFGILIWYIVVTVVRQILEPKIVSSSLGIHPVAVLASIFIGLKVNGLSGMFFCIFLVVFYKVLKSVEVL</sequence>
<dbReference type="PANTHER" id="PTHR21716:SF68">
    <property type="entry name" value="TRANSPORT PROTEIN YTVI-RELATED"/>
    <property type="match status" value="1"/>
</dbReference>
<feature type="transmembrane region" description="Helical" evidence="6">
    <location>
        <begin position="65"/>
        <end position="86"/>
    </location>
</feature>
<reference evidence="7 8" key="1">
    <citation type="submission" date="2018-03" db="EMBL/GenBank/DDBJ databases">
        <title>Genome sequence of Clostridium liquoris DSM 100320.</title>
        <authorList>
            <person name="Poehlein A."/>
            <person name="Daniel R."/>
        </authorList>
    </citation>
    <scope>NUCLEOTIDE SEQUENCE [LARGE SCALE GENOMIC DNA]</scope>
    <source>
        <strain evidence="7 8">DSM 100320</strain>
    </source>
</reference>
<keyword evidence="4 6" id="KW-1133">Transmembrane helix</keyword>
<evidence type="ECO:0000256" key="2">
    <source>
        <dbReference type="ARBA" id="ARBA00009773"/>
    </source>
</evidence>
<keyword evidence="8" id="KW-1185">Reference proteome</keyword>
<evidence type="ECO:0000256" key="6">
    <source>
        <dbReference type="SAM" id="Phobius"/>
    </source>
</evidence>
<feature type="transmembrane region" description="Helical" evidence="6">
    <location>
        <begin position="12"/>
        <end position="45"/>
    </location>
</feature>
<comment type="subcellular location">
    <subcellularLocation>
        <location evidence="1">Membrane</location>
        <topology evidence="1">Multi-pass membrane protein</topology>
    </subcellularLocation>
</comment>
<evidence type="ECO:0000313" key="7">
    <source>
        <dbReference type="EMBL" id="PRR80343.1"/>
    </source>
</evidence>
<evidence type="ECO:0000256" key="1">
    <source>
        <dbReference type="ARBA" id="ARBA00004141"/>
    </source>
</evidence>
<dbReference type="PANTHER" id="PTHR21716">
    <property type="entry name" value="TRANSMEMBRANE PROTEIN"/>
    <property type="match status" value="1"/>
</dbReference>
<feature type="transmembrane region" description="Helical" evidence="6">
    <location>
        <begin position="214"/>
        <end position="239"/>
    </location>
</feature>
<dbReference type="InterPro" id="IPR014227">
    <property type="entry name" value="YtvI-like"/>
</dbReference>
<feature type="transmembrane region" description="Helical" evidence="6">
    <location>
        <begin position="320"/>
        <end position="345"/>
    </location>
</feature>
<dbReference type="GO" id="GO:0055085">
    <property type="term" value="P:transmembrane transport"/>
    <property type="evidence" value="ECO:0007669"/>
    <property type="project" value="TreeGrafter"/>
</dbReference>
<comment type="similarity">
    <text evidence="2">Belongs to the autoinducer-2 exporter (AI-2E) (TC 2.A.86) family.</text>
</comment>
<name>A0A2T0B936_9CLOT</name>
<dbReference type="NCBIfam" id="TIGR02872">
    <property type="entry name" value="spore_ytvI"/>
    <property type="match status" value="1"/>
</dbReference>
<evidence type="ECO:0000313" key="8">
    <source>
        <dbReference type="Proteomes" id="UP000239706"/>
    </source>
</evidence>
<comment type="caution">
    <text evidence="7">The sequence shown here is derived from an EMBL/GenBank/DDBJ whole genome shotgun (WGS) entry which is preliminary data.</text>
</comment>
<evidence type="ECO:0000256" key="5">
    <source>
        <dbReference type="ARBA" id="ARBA00023136"/>
    </source>
</evidence>
<evidence type="ECO:0000256" key="4">
    <source>
        <dbReference type="ARBA" id="ARBA00022989"/>
    </source>
</evidence>
<dbReference type="InterPro" id="IPR002549">
    <property type="entry name" value="AI-2E-like"/>
</dbReference>
<dbReference type="OrthoDB" id="9774361at2"/>
<feature type="transmembrane region" description="Helical" evidence="6">
    <location>
        <begin position="280"/>
        <end position="300"/>
    </location>
</feature>
<dbReference type="GO" id="GO:0016020">
    <property type="term" value="C:membrane"/>
    <property type="evidence" value="ECO:0007669"/>
    <property type="project" value="UniProtKB-SubCell"/>
</dbReference>
<proteinExistence type="inferred from homology"/>
<keyword evidence="5 6" id="KW-0472">Membrane</keyword>
<organism evidence="7 8">
    <name type="scientific">Clostridium liquoris</name>
    <dbReference type="NCBI Taxonomy" id="1289519"/>
    <lineage>
        <taxon>Bacteria</taxon>
        <taxon>Bacillati</taxon>
        <taxon>Bacillota</taxon>
        <taxon>Clostridia</taxon>
        <taxon>Eubacteriales</taxon>
        <taxon>Clostridiaceae</taxon>
        <taxon>Clostridium</taxon>
    </lineage>
</organism>
<dbReference type="AlphaFoldDB" id="A0A2T0B936"/>
<dbReference type="Pfam" id="PF01594">
    <property type="entry name" value="AI-2E_transport"/>
    <property type="match status" value="1"/>
</dbReference>
<dbReference type="EMBL" id="PVXO01000007">
    <property type="protein sequence ID" value="PRR80343.1"/>
    <property type="molecule type" value="Genomic_DNA"/>
</dbReference>
<evidence type="ECO:0000256" key="3">
    <source>
        <dbReference type="ARBA" id="ARBA00022692"/>
    </source>
</evidence>
<feature type="transmembrane region" description="Helical" evidence="6">
    <location>
        <begin position="152"/>
        <end position="180"/>
    </location>
</feature>
<accession>A0A2T0B936</accession>